<evidence type="ECO:0000313" key="3">
    <source>
        <dbReference type="EMBL" id="CAE19204.1"/>
    </source>
</evidence>
<feature type="domain" description="Peptidase M16 C-terminal" evidence="2">
    <location>
        <begin position="195"/>
        <end position="331"/>
    </location>
</feature>
<name>Q7V1V7_PROMP</name>
<reference evidence="3 4" key="1">
    <citation type="journal article" date="2003" name="Nature">
        <title>Genome divergence in two Prochlorococcus ecotypes reflects oceanic niche differentiation.</title>
        <authorList>
            <person name="Rocap G."/>
            <person name="Larimer F.W."/>
            <person name="Lamerdin J.E."/>
            <person name="Malfatti S."/>
            <person name="Chain P."/>
            <person name="Ahlgren N.A."/>
            <person name="Arellano A."/>
            <person name="Coleman M."/>
            <person name="Hauser L."/>
            <person name="Hess W.R."/>
            <person name="Johnson Z.I."/>
            <person name="Land M.L."/>
            <person name="Lindell D."/>
            <person name="Post A.F."/>
            <person name="Regala W."/>
            <person name="Shah M."/>
            <person name="Shaw S.L."/>
            <person name="Steglich C."/>
            <person name="Sullivan M.B."/>
            <person name="Ting C.S."/>
            <person name="Tolonen A."/>
            <person name="Webb E.A."/>
            <person name="Zinser E.R."/>
            <person name="Chisholm S.W."/>
        </authorList>
    </citation>
    <scope>NUCLEOTIDE SEQUENCE [LARGE SCALE GENOMIC DNA]</scope>
    <source>
        <strain evidence="4">CCMP1986 / NIES-2087 / MED4</strain>
    </source>
</reference>
<dbReference type="STRING" id="59919.PMM0745"/>
<gene>
    <name evidence="3" type="ordered locus">PMM0745</name>
</gene>
<feature type="domain" description="Peptidase M16 N-terminal" evidence="1">
    <location>
        <begin position="9"/>
        <end position="138"/>
    </location>
</feature>
<proteinExistence type="predicted"/>
<dbReference type="GO" id="GO:0046872">
    <property type="term" value="F:metal ion binding"/>
    <property type="evidence" value="ECO:0007669"/>
    <property type="project" value="InterPro"/>
</dbReference>
<dbReference type="Gene3D" id="3.30.830.10">
    <property type="entry name" value="Metalloenzyme, LuxS/M16 peptidase-like"/>
    <property type="match status" value="2"/>
</dbReference>
<dbReference type="InterPro" id="IPR007863">
    <property type="entry name" value="Peptidase_M16_C"/>
</dbReference>
<evidence type="ECO:0000259" key="2">
    <source>
        <dbReference type="Pfam" id="PF05193"/>
    </source>
</evidence>
<dbReference type="SUPFAM" id="SSF63411">
    <property type="entry name" value="LuxS/MPP-like metallohydrolase"/>
    <property type="match status" value="2"/>
</dbReference>
<dbReference type="PANTHER" id="PTHR11851:SF224">
    <property type="entry name" value="PROCESSING PROTEASE"/>
    <property type="match status" value="1"/>
</dbReference>
<keyword evidence="3" id="KW-0378">Hydrolase</keyword>
<evidence type="ECO:0000259" key="1">
    <source>
        <dbReference type="Pfam" id="PF00675"/>
    </source>
</evidence>
<dbReference type="EC" id="3.4.-.-" evidence="3"/>
<dbReference type="eggNOG" id="COG0612">
    <property type="taxonomic scope" value="Bacteria"/>
</dbReference>
<dbReference type="OrthoDB" id="9811314at2"/>
<sequence length="409" mass="47886">MTKAHYETKISRNFSIAMVWINGGSNMDIEEKKGINQILCSLLTRGCKGFENLAFSEYVDSHGAELNLETLEDGMIISLKSLDEHFNKLLPLINLIINEPILSYNQFQNVKKSTINTLKKDRENPFNITFEKWRKIVYLKHSYAYNSSGYEEDILKITHNDILSEYENFKNRNKYLISNNLKIKNKSFDLLNQNIDQNKITHKLESKNYNNNPNLLNRFVSTYQKSNQIILMLGNQTCPISSHEYLPLKILESHLSYGMTSVLFKLFRERKGLTYEVGVYNPCRKENSPFLIYFSVSNKNALLAFEILSELWRKLLSSPIIEKDIYLAKIKLKSSFLISNQTLNEILHRKIQYMGYSLDQNYDFINKINHVNSADILKVTKKYFKRPFLSISGDEKICNEINKIWIRNF</sequence>
<dbReference type="RefSeq" id="WP_011132379.1">
    <property type="nucleotide sequence ID" value="NC_005072.1"/>
</dbReference>
<dbReference type="Pfam" id="PF00675">
    <property type="entry name" value="Peptidase_M16"/>
    <property type="match status" value="1"/>
</dbReference>
<evidence type="ECO:0000313" key="4">
    <source>
        <dbReference type="Proteomes" id="UP000001026"/>
    </source>
</evidence>
<dbReference type="InterPro" id="IPR011249">
    <property type="entry name" value="Metalloenz_LuxS/M16"/>
</dbReference>
<dbReference type="EMBL" id="BX548174">
    <property type="protein sequence ID" value="CAE19204.1"/>
    <property type="molecule type" value="Genomic_DNA"/>
</dbReference>
<dbReference type="Proteomes" id="UP000001026">
    <property type="component" value="Chromosome"/>
</dbReference>
<dbReference type="KEGG" id="pmm:PMM0745"/>
<dbReference type="InterPro" id="IPR050361">
    <property type="entry name" value="MPP/UQCRC_Complex"/>
</dbReference>
<accession>Q7V1V7</accession>
<dbReference type="PANTHER" id="PTHR11851">
    <property type="entry name" value="METALLOPROTEASE"/>
    <property type="match status" value="1"/>
</dbReference>
<protein>
    <submittedName>
        <fullName evidence="3">Insulinase family (Peptidase family M16)</fullName>
        <ecNumber evidence="3">3.4.-.-</ecNumber>
    </submittedName>
</protein>
<organism evidence="3 4">
    <name type="scientific">Prochlorococcus marinus subsp. pastoris (strain CCMP1986 / NIES-2087 / MED4)</name>
    <dbReference type="NCBI Taxonomy" id="59919"/>
    <lineage>
        <taxon>Bacteria</taxon>
        <taxon>Bacillati</taxon>
        <taxon>Cyanobacteriota</taxon>
        <taxon>Cyanophyceae</taxon>
        <taxon>Synechococcales</taxon>
        <taxon>Prochlorococcaceae</taxon>
        <taxon>Prochlorococcus</taxon>
    </lineage>
</organism>
<dbReference type="AlphaFoldDB" id="Q7V1V7"/>
<dbReference type="InterPro" id="IPR011765">
    <property type="entry name" value="Pept_M16_N"/>
</dbReference>
<dbReference type="Pfam" id="PF05193">
    <property type="entry name" value="Peptidase_M16_C"/>
    <property type="match status" value="1"/>
</dbReference>
<dbReference type="HOGENOM" id="CLU_009902_3_1_3"/>
<dbReference type="GO" id="GO:0016787">
    <property type="term" value="F:hydrolase activity"/>
    <property type="evidence" value="ECO:0007669"/>
    <property type="project" value="UniProtKB-KW"/>
</dbReference>